<dbReference type="GO" id="GO:0009103">
    <property type="term" value="P:lipopolysaccharide biosynthetic process"/>
    <property type="evidence" value="ECO:0007669"/>
    <property type="project" value="TreeGrafter"/>
</dbReference>
<feature type="transmembrane region" description="Helical" evidence="1">
    <location>
        <begin position="318"/>
        <end position="339"/>
    </location>
</feature>
<feature type="transmembrane region" description="Helical" evidence="1">
    <location>
        <begin position="188"/>
        <end position="208"/>
    </location>
</feature>
<gene>
    <name evidence="3" type="ORF">CJU94_19355</name>
</gene>
<sequence>MTHQNAGRIAGLDGLRALSVLAVFLSHTGLAGVDGGFIGVDVFFVLSGFLITRLLAAEYARARRISLAAFYGRRARRLYPALFGVLAAVAIYCSMFEPRLSGPLEVLPALLYVMNWVRAFGGYDAVLTGHTWSLAIEEQFYLLWPLILLGLMTLDRRRALIGLVAIALAICGWRYWLFSVDHVSLARIYSGFDTHTDGLIYGALLALLSHERVRQLGYLWPVGAGYLCLALFNPHVVGFAVNPHGYAVTAIAAALVIARVVTAQSSLLVRGLDVSPLAGLGRVSYGFYLWHYPVIHVMLYAGHDPIAGFFGGFSHPKLAMVASTFAVSLAFTLASWFVIEKPAMRLRFPRRPSPERRLQTH</sequence>
<dbReference type="GO" id="GO:0016020">
    <property type="term" value="C:membrane"/>
    <property type="evidence" value="ECO:0007669"/>
    <property type="project" value="TreeGrafter"/>
</dbReference>
<evidence type="ECO:0000256" key="1">
    <source>
        <dbReference type="SAM" id="Phobius"/>
    </source>
</evidence>
<reference evidence="3 4" key="1">
    <citation type="submission" date="2017-08" db="EMBL/GenBank/DDBJ databases">
        <title>Identification and genetic characteristics of simultaneous BTEX- and naphthalene-degrading Paraburkholderia sp. BN5 isolated from petroleum-contaminated soil.</title>
        <authorList>
            <person name="Lee Y."/>
            <person name="Jeon C.O."/>
        </authorList>
    </citation>
    <scope>NUCLEOTIDE SEQUENCE [LARGE SCALE GENOMIC DNA]</scope>
    <source>
        <strain evidence="3 4">BN5</strain>
    </source>
</reference>
<dbReference type="Proteomes" id="UP000215158">
    <property type="component" value="Chromosome 1"/>
</dbReference>
<feature type="transmembrane region" description="Helical" evidence="1">
    <location>
        <begin position="12"/>
        <end position="30"/>
    </location>
</feature>
<feature type="domain" description="Acyltransferase 3" evidence="2">
    <location>
        <begin position="10"/>
        <end position="336"/>
    </location>
</feature>
<dbReference type="Pfam" id="PF01757">
    <property type="entry name" value="Acyl_transf_3"/>
    <property type="match status" value="1"/>
</dbReference>
<dbReference type="InterPro" id="IPR050879">
    <property type="entry name" value="Acyltransferase_3"/>
</dbReference>
<feature type="transmembrane region" description="Helical" evidence="1">
    <location>
        <begin position="36"/>
        <end position="57"/>
    </location>
</feature>
<feature type="transmembrane region" description="Helical" evidence="1">
    <location>
        <begin position="159"/>
        <end position="176"/>
    </location>
</feature>
<name>A0A248VMM0_9BURK</name>
<proteinExistence type="predicted"/>
<dbReference type="EMBL" id="CP022989">
    <property type="protein sequence ID" value="ASW00115.1"/>
    <property type="molecule type" value="Genomic_DNA"/>
</dbReference>
<dbReference type="PANTHER" id="PTHR23028:SF53">
    <property type="entry name" value="ACYL_TRANSF_3 DOMAIN-CONTAINING PROTEIN"/>
    <property type="match status" value="1"/>
</dbReference>
<feature type="transmembrane region" description="Helical" evidence="1">
    <location>
        <begin position="283"/>
        <end position="303"/>
    </location>
</feature>
<dbReference type="AlphaFoldDB" id="A0A248VMM0"/>
<dbReference type="GO" id="GO:0016747">
    <property type="term" value="F:acyltransferase activity, transferring groups other than amino-acyl groups"/>
    <property type="evidence" value="ECO:0007669"/>
    <property type="project" value="InterPro"/>
</dbReference>
<feature type="transmembrane region" description="Helical" evidence="1">
    <location>
        <begin position="244"/>
        <end position="262"/>
    </location>
</feature>
<keyword evidence="1" id="KW-1133">Transmembrane helix</keyword>
<evidence type="ECO:0000259" key="2">
    <source>
        <dbReference type="Pfam" id="PF01757"/>
    </source>
</evidence>
<keyword evidence="1" id="KW-0812">Transmembrane</keyword>
<evidence type="ECO:0000313" key="4">
    <source>
        <dbReference type="Proteomes" id="UP000215158"/>
    </source>
</evidence>
<feature type="transmembrane region" description="Helical" evidence="1">
    <location>
        <begin position="132"/>
        <end position="152"/>
    </location>
</feature>
<evidence type="ECO:0000313" key="3">
    <source>
        <dbReference type="EMBL" id="ASW00115.1"/>
    </source>
</evidence>
<dbReference type="InterPro" id="IPR002656">
    <property type="entry name" value="Acyl_transf_3_dom"/>
</dbReference>
<accession>A0A248VMM0</accession>
<protein>
    <recommendedName>
        <fullName evidence="2">Acyltransferase 3 domain-containing protein</fullName>
    </recommendedName>
</protein>
<dbReference type="KEGG" id="parb:CJU94_19355"/>
<keyword evidence="4" id="KW-1185">Reference proteome</keyword>
<dbReference type="PANTHER" id="PTHR23028">
    <property type="entry name" value="ACETYLTRANSFERASE"/>
    <property type="match status" value="1"/>
</dbReference>
<keyword evidence="1" id="KW-0472">Membrane</keyword>
<organism evidence="3 4">
    <name type="scientific">Paraburkholderia aromaticivorans</name>
    <dbReference type="NCBI Taxonomy" id="2026199"/>
    <lineage>
        <taxon>Bacteria</taxon>
        <taxon>Pseudomonadati</taxon>
        <taxon>Pseudomonadota</taxon>
        <taxon>Betaproteobacteria</taxon>
        <taxon>Burkholderiales</taxon>
        <taxon>Burkholderiaceae</taxon>
        <taxon>Paraburkholderia</taxon>
    </lineage>
</organism>
<feature type="transmembrane region" description="Helical" evidence="1">
    <location>
        <begin position="215"/>
        <end position="232"/>
    </location>
</feature>
<feature type="transmembrane region" description="Helical" evidence="1">
    <location>
        <begin position="78"/>
        <end position="97"/>
    </location>
</feature>